<dbReference type="AlphaFoldDB" id="A0A1G9C4V4"/>
<reference evidence="1 2" key="1">
    <citation type="submission" date="2016-10" db="EMBL/GenBank/DDBJ databases">
        <authorList>
            <person name="Varghese N."/>
            <person name="Submissions S."/>
        </authorList>
    </citation>
    <scope>NUCLEOTIDE SEQUENCE [LARGE SCALE GENOMIC DNA]</scope>
    <source>
        <strain evidence="1 2">DSM 2373</strain>
    </source>
</reference>
<evidence type="ECO:0000313" key="2">
    <source>
        <dbReference type="Proteomes" id="UP000326500"/>
    </source>
</evidence>
<gene>
    <name evidence="1" type="ORF">SAMN04488571_11264</name>
</gene>
<dbReference type="STRING" id="2200.GCA_001571405_01890"/>
<dbReference type="EMBL" id="FNFT01000012">
    <property type="protein sequence ID" value="SDK46702.1"/>
    <property type="molecule type" value="Genomic_DNA"/>
</dbReference>
<dbReference type="RefSeq" id="WP_066958399.1">
    <property type="nucleotide sequence ID" value="NZ_FNFT01000012.1"/>
</dbReference>
<dbReference type="OrthoDB" id="107300at2157"/>
<proteinExistence type="predicted"/>
<keyword evidence="2" id="KW-1185">Reference proteome</keyword>
<protein>
    <submittedName>
        <fullName evidence="1">Uncharacterized protein</fullName>
    </submittedName>
</protein>
<sequence length="94" mass="10687">MLDEIEATQQRAVMAEIEEMIQSMPEYTGVREALLAMNFIPERDDADVTVWVQPDLKIFVLLKMNLGGGYAGYRVGVYDEPDDEIEDLAVYNAR</sequence>
<name>A0A1G9C4V4_9EURY</name>
<dbReference type="Proteomes" id="UP000326500">
    <property type="component" value="Unassembled WGS sequence"/>
</dbReference>
<organism evidence="1 2">
    <name type="scientific">Methanoculleus thermophilus</name>
    <dbReference type="NCBI Taxonomy" id="2200"/>
    <lineage>
        <taxon>Archaea</taxon>
        <taxon>Methanobacteriati</taxon>
        <taxon>Methanobacteriota</taxon>
        <taxon>Stenosarchaea group</taxon>
        <taxon>Methanomicrobia</taxon>
        <taxon>Methanomicrobiales</taxon>
        <taxon>Methanomicrobiaceae</taxon>
        <taxon>Methanoculleus</taxon>
    </lineage>
</organism>
<evidence type="ECO:0000313" key="1">
    <source>
        <dbReference type="EMBL" id="SDK46702.1"/>
    </source>
</evidence>
<accession>A0A1G9C4V4</accession>